<dbReference type="Gene3D" id="3.30.410.40">
    <property type="match status" value="1"/>
</dbReference>
<dbReference type="SUPFAM" id="SSF51905">
    <property type="entry name" value="FAD/NAD(P)-binding domain"/>
    <property type="match status" value="1"/>
</dbReference>
<name>A0AAV4FWT9_9GAST</name>
<evidence type="ECO:0000313" key="6">
    <source>
        <dbReference type="EMBL" id="GFR76760.1"/>
    </source>
</evidence>
<dbReference type="GO" id="GO:0050660">
    <property type="term" value="F:flavin adenine dinucleotide binding"/>
    <property type="evidence" value="ECO:0007669"/>
    <property type="project" value="InterPro"/>
</dbReference>
<dbReference type="Proteomes" id="UP000762676">
    <property type="component" value="Unassembled WGS sequence"/>
</dbReference>
<dbReference type="PROSITE" id="PS00624">
    <property type="entry name" value="GMC_OXRED_2"/>
    <property type="match status" value="1"/>
</dbReference>
<reference evidence="6 7" key="1">
    <citation type="journal article" date="2021" name="Elife">
        <title>Chloroplast acquisition without the gene transfer in kleptoplastic sea slugs, Plakobranchus ocellatus.</title>
        <authorList>
            <person name="Maeda T."/>
            <person name="Takahashi S."/>
            <person name="Yoshida T."/>
            <person name="Shimamura S."/>
            <person name="Takaki Y."/>
            <person name="Nagai Y."/>
            <person name="Toyoda A."/>
            <person name="Suzuki Y."/>
            <person name="Arimoto A."/>
            <person name="Ishii H."/>
            <person name="Satoh N."/>
            <person name="Nishiyama T."/>
            <person name="Hasebe M."/>
            <person name="Maruyama T."/>
            <person name="Minagawa J."/>
            <person name="Obokata J."/>
            <person name="Shigenobu S."/>
        </authorList>
    </citation>
    <scope>NUCLEOTIDE SEQUENCE [LARGE SCALE GENOMIC DNA]</scope>
</reference>
<dbReference type="Pfam" id="PF05199">
    <property type="entry name" value="GMC_oxred_C"/>
    <property type="match status" value="1"/>
</dbReference>
<evidence type="ECO:0000313" key="7">
    <source>
        <dbReference type="Proteomes" id="UP000762676"/>
    </source>
</evidence>
<dbReference type="InterPro" id="IPR012132">
    <property type="entry name" value="GMC_OxRdtase"/>
</dbReference>
<evidence type="ECO:0000256" key="3">
    <source>
        <dbReference type="ARBA" id="ARBA00022630"/>
    </source>
</evidence>
<dbReference type="InterPro" id="IPR036188">
    <property type="entry name" value="FAD/NAD-bd_sf"/>
</dbReference>
<dbReference type="PANTHER" id="PTHR11552">
    <property type="entry name" value="GLUCOSE-METHANOL-CHOLINE GMC OXIDOREDUCTASE"/>
    <property type="match status" value="1"/>
</dbReference>
<proteinExistence type="inferred from homology"/>
<dbReference type="EMBL" id="BMAT01004599">
    <property type="protein sequence ID" value="GFR76760.1"/>
    <property type="molecule type" value="Genomic_DNA"/>
</dbReference>
<dbReference type="GO" id="GO:0016614">
    <property type="term" value="F:oxidoreductase activity, acting on CH-OH group of donors"/>
    <property type="evidence" value="ECO:0007669"/>
    <property type="project" value="InterPro"/>
</dbReference>
<dbReference type="Gene3D" id="3.50.50.60">
    <property type="entry name" value="FAD/NAD(P)-binding domain"/>
    <property type="match status" value="2"/>
</dbReference>
<dbReference type="SUPFAM" id="SSF54373">
    <property type="entry name" value="FAD-linked reductases, C-terminal domain"/>
    <property type="match status" value="1"/>
</dbReference>
<dbReference type="InterPro" id="IPR000172">
    <property type="entry name" value="GMC_OxRdtase_N"/>
</dbReference>
<comment type="cofactor">
    <cofactor evidence="1">
        <name>FAD</name>
        <dbReference type="ChEBI" id="CHEBI:57692"/>
    </cofactor>
</comment>
<dbReference type="InterPro" id="IPR007867">
    <property type="entry name" value="GMC_OxRtase_C"/>
</dbReference>
<evidence type="ECO:0000256" key="4">
    <source>
        <dbReference type="ARBA" id="ARBA00022827"/>
    </source>
</evidence>
<dbReference type="PANTHER" id="PTHR11552:SF147">
    <property type="entry name" value="CHOLINE DEHYDROGENASE, MITOCHONDRIAL"/>
    <property type="match status" value="1"/>
</dbReference>
<gene>
    <name evidence="6" type="ORF">ElyMa_002221300</name>
</gene>
<keyword evidence="3" id="KW-0285">Flavoprotein</keyword>
<comment type="similarity">
    <text evidence="2">Belongs to the GMC oxidoreductase family.</text>
</comment>
<dbReference type="AlphaFoldDB" id="A0AAV4FWT9"/>
<organism evidence="6 7">
    <name type="scientific">Elysia marginata</name>
    <dbReference type="NCBI Taxonomy" id="1093978"/>
    <lineage>
        <taxon>Eukaryota</taxon>
        <taxon>Metazoa</taxon>
        <taxon>Spiralia</taxon>
        <taxon>Lophotrochozoa</taxon>
        <taxon>Mollusca</taxon>
        <taxon>Gastropoda</taxon>
        <taxon>Heterobranchia</taxon>
        <taxon>Euthyneura</taxon>
        <taxon>Panpulmonata</taxon>
        <taxon>Sacoglossa</taxon>
        <taxon>Placobranchoidea</taxon>
        <taxon>Plakobranchidae</taxon>
        <taxon>Elysia</taxon>
    </lineage>
</organism>
<evidence type="ECO:0000259" key="5">
    <source>
        <dbReference type="PROSITE" id="PS00624"/>
    </source>
</evidence>
<evidence type="ECO:0000256" key="2">
    <source>
        <dbReference type="ARBA" id="ARBA00010790"/>
    </source>
</evidence>
<keyword evidence="4" id="KW-0274">FAD</keyword>
<comment type="caution">
    <text evidence="6">The sequence shown here is derived from an EMBL/GenBank/DDBJ whole genome shotgun (WGS) entry which is preliminary data.</text>
</comment>
<accession>A0AAV4FWT9</accession>
<dbReference type="Pfam" id="PF00732">
    <property type="entry name" value="GMC_oxred_N"/>
    <property type="match status" value="1"/>
</dbReference>
<protein>
    <submittedName>
        <fullName evidence="6">Glucose dehydrogenase (FAD, quinone)</fullName>
    </submittedName>
</protein>
<evidence type="ECO:0000256" key="1">
    <source>
        <dbReference type="ARBA" id="ARBA00001974"/>
    </source>
</evidence>
<keyword evidence="7" id="KW-1185">Reference proteome</keyword>
<feature type="domain" description="Glucose-methanol-choline oxidoreductase N-terminal" evidence="5">
    <location>
        <begin position="62"/>
        <end position="76"/>
    </location>
</feature>
<sequence length="358" mass="38919">MILLCRFVNPQFYDLLFKIISFVHINKGRAESVEFERASASSSGHHETHTVTVGREVVLSAGTFGSPQILMLSGVGHKQHLEALKIPVKADLPVGDNLQDHLILLLPVNTNISVGQPPISLFHQLEYKIFGTGPLGSPGAVDAMSFLKSSPKLDLPDVQLSLLEARDPPRSGALMPGFNTDILQTRHTLGKGDGFIIMPTTMQLKSRGTLRLKSRDAQAPPMIDPNFLSEVSDLDAVVKSVRLIEAVLNTEPMKKMNAKLHRHALPGCTDYDFGTDNYWRCFIRHVAATAHHPAGTCKMGPAKDSSAVVDSRLRVKGVQGLRVADTSIMPILVSANTNAPTIMIGEKAADLIKEDNSV</sequence>